<dbReference type="EMBL" id="BK015971">
    <property type="protein sequence ID" value="DAF87863.1"/>
    <property type="molecule type" value="Genomic_DNA"/>
</dbReference>
<dbReference type="InterPro" id="IPR013324">
    <property type="entry name" value="RNA_pol_sigma_r3/r4-like"/>
</dbReference>
<evidence type="ECO:0000256" key="1">
    <source>
        <dbReference type="SAM" id="Coils"/>
    </source>
</evidence>
<organism evidence="3">
    <name type="scientific">Siphoviridae sp. ctRon5</name>
    <dbReference type="NCBI Taxonomy" id="2825505"/>
    <lineage>
        <taxon>Viruses</taxon>
        <taxon>Duplodnaviria</taxon>
        <taxon>Heunggongvirae</taxon>
        <taxon>Uroviricota</taxon>
        <taxon>Caudoviricetes</taxon>
    </lineage>
</organism>
<dbReference type="InterPro" id="IPR036388">
    <property type="entry name" value="WH-like_DNA-bd_sf"/>
</dbReference>
<sequence length="208" mass="23849">MVSRLVVVPSDRLSSPLALQRRKEAIMVKKENVQAPVNVALNYAHPYFVPIDDGDEATIKHYKNNDVPVAHIALPGRMKHYYAVFDADTQEEADLMNRTFNTWEKKAAREVESRVLNETSYDKLLDEGYDPSDDASNPEEIIAYKVVMDALNDALDELSEEKLRACKMVANKESQRKVAEELGISRRTLRDRKDDAMSELSRKMNKYR</sequence>
<feature type="coiled-coil region" evidence="1">
    <location>
        <begin position="141"/>
        <end position="168"/>
    </location>
</feature>
<dbReference type="SUPFAM" id="SSF88659">
    <property type="entry name" value="Sigma3 and sigma4 domains of RNA polymerase sigma factors"/>
    <property type="match status" value="1"/>
</dbReference>
<evidence type="ECO:0000313" key="3">
    <source>
        <dbReference type="EMBL" id="DAF87863.1"/>
    </source>
</evidence>
<evidence type="ECO:0000256" key="2">
    <source>
        <dbReference type="SAM" id="MobiDB-lite"/>
    </source>
</evidence>
<feature type="compositionally biased region" description="Basic and acidic residues" evidence="2">
    <location>
        <begin position="191"/>
        <end position="202"/>
    </location>
</feature>
<proteinExistence type="predicted"/>
<keyword evidence="1" id="KW-0175">Coiled coil</keyword>
<protein>
    <submittedName>
        <fullName evidence="3">RNA polymerase sigma factor</fullName>
    </submittedName>
</protein>
<feature type="region of interest" description="Disordered" evidence="2">
    <location>
        <begin position="189"/>
        <end position="208"/>
    </location>
</feature>
<name>A0A8S5U0A4_9CAUD</name>
<dbReference type="Gene3D" id="1.10.10.10">
    <property type="entry name" value="Winged helix-like DNA-binding domain superfamily/Winged helix DNA-binding domain"/>
    <property type="match status" value="1"/>
</dbReference>
<reference evidence="3" key="1">
    <citation type="journal article" date="2021" name="Proc. Natl. Acad. Sci. U.S.A.">
        <title>A Catalog of Tens of Thousands of Viruses from Human Metagenomes Reveals Hidden Associations with Chronic Diseases.</title>
        <authorList>
            <person name="Tisza M.J."/>
            <person name="Buck C.B."/>
        </authorList>
    </citation>
    <scope>NUCLEOTIDE SEQUENCE</scope>
    <source>
        <strain evidence="3">CtRon5</strain>
    </source>
</reference>
<accession>A0A8S5U0A4</accession>